<keyword evidence="6 8" id="KW-0811">Translocation</keyword>
<keyword evidence="5 8" id="KW-1133">Transmembrane helix</keyword>
<protein>
    <recommendedName>
        <fullName evidence="8">Protein translocase subunit SecE</fullName>
    </recommendedName>
</protein>
<evidence type="ECO:0000256" key="4">
    <source>
        <dbReference type="ARBA" id="ARBA00022927"/>
    </source>
</evidence>
<keyword evidence="7 8" id="KW-0472">Membrane</keyword>
<feature type="transmembrane region" description="Helical" evidence="8">
    <location>
        <begin position="32"/>
        <end position="55"/>
    </location>
</feature>
<keyword evidence="4 8" id="KW-0653">Protein transport</keyword>
<evidence type="ECO:0000256" key="2">
    <source>
        <dbReference type="ARBA" id="ARBA00022448"/>
    </source>
</evidence>
<sequence>MDKITLYMRESYNELVHNVTWPSYSTLQTNTILVLVGSAIFALLIFGMDVVWQFIIDNVYGITTG</sequence>
<dbReference type="Gene3D" id="1.20.5.1030">
    <property type="entry name" value="Preprotein translocase secy subunit"/>
    <property type="match status" value="1"/>
</dbReference>
<proteinExistence type="inferred from homology"/>
<dbReference type="HAMAP" id="MF_00422">
    <property type="entry name" value="SecE"/>
    <property type="match status" value="1"/>
</dbReference>
<comment type="subcellular location">
    <subcellularLocation>
        <location evidence="8">Cell membrane</location>
        <topology evidence="8">Single-pass membrane protein</topology>
    </subcellularLocation>
    <subcellularLocation>
        <location evidence="1">Membrane</location>
    </subcellularLocation>
</comment>
<dbReference type="InterPro" id="IPR005807">
    <property type="entry name" value="SecE_bac"/>
</dbReference>
<comment type="function">
    <text evidence="8">Essential subunit of the Sec protein translocation channel SecYEG. Clamps together the 2 halves of SecY. May contact the channel plug during translocation.</text>
</comment>
<dbReference type="Pfam" id="PF00584">
    <property type="entry name" value="SecE"/>
    <property type="match status" value="1"/>
</dbReference>
<dbReference type="InterPro" id="IPR038379">
    <property type="entry name" value="SecE_sf"/>
</dbReference>
<evidence type="ECO:0000256" key="1">
    <source>
        <dbReference type="ARBA" id="ARBA00004370"/>
    </source>
</evidence>
<evidence type="ECO:0000256" key="8">
    <source>
        <dbReference type="HAMAP-Rule" id="MF_00422"/>
    </source>
</evidence>
<dbReference type="EMBL" id="JAATJH010000001">
    <property type="protein sequence ID" value="NJC25441.1"/>
    <property type="molecule type" value="Genomic_DNA"/>
</dbReference>
<keyword evidence="2 8" id="KW-0813">Transport</keyword>
<comment type="caution">
    <text evidence="9">The sequence shown here is derived from an EMBL/GenBank/DDBJ whole genome shotgun (WGS) entry which is preliminary data.</text>
</comment>
<dbReference type="Proteomes" id="UP000770785">
    <property type="component" value="Unassembled WGS sequence"/>
</dbReference>
<gene>
    <name evidence="8" type="primary">secE</name>
    <name evidence="9" type="ORF">GGR27_000922</name>
</gene>
<name>A0ABX0X869_9BACT</name>
<comment type="similarity">
    <text evidence="8">Belongs to the SecE/SEC61-gamma family.</text>
</comment>
<accession>A0ABX0X869</accession>
<evidence type="ECO:0000313" key="9">
    <source>
        <dbReference type="EMBL" id="NJC25441.1"/>
    </source>
</evidence>
<evidence type="ECO:0000256" key="7">
    <source>
        <dbReference type="ARBA" id="ARBA00023136"/>
    </source>
</evidence>
<dbReference type="InterPro" id="IPR001901">
    <property type="entry name" value="Translocase_SecE/Sec61-g"/>
</dbReference>
<organism evidence="9 10">
    <name type="scientific">Neolewinella antarctica</name>
    <dbReference type="NCBI Taxonomy" id="442734"/>
    <lineage>
        <taxon>Bacteria</taxon>
        <taxon>Pseudomonadati</taxon>
        <taxon>Bacteroidota</taxon>
        <taxon>Saprospiria</taxon>
        <taxon>Saprospirales</taxon>
        <taxon>Lewinellaceae</taxon>
        <taxon>Neolewinella</taxon>
    </lineage>
</organism>
<dbReference type="NCBIfam" id="TIGR00964">
    <property type="entry name" value="secE_bact"/>
    <property type="match status" value="1"/>
</dbReference>
<evidence type="ECO:0000256" key="3">
    <source>
        <dbReference type="ARBA" id="ARBA00022692"/>
    </source>
</evidence>
<evidence type="ECO:0000256" key="6">
    <source>
        <dbReference type="ARBA" id="ARBA00023010"/>
    </source>
</evidence>
<keyword evidence="3 8" id="KW-0812">Transmembrane</keyword>
<evidence type="ECO:0000256" key="5">
    <source>
        <dbReference type="ARBA" id="ARBA00022989"/>
    </source>
</evidence>
<keyword evidence="10" id="KW-1185">Reference proteome</keyword>
<dbReference type="RefSeq" id="WP_168036192.1">
    <property type="nucleotide sequence ID" value="NZ_JAATJH010000001.1"/>
</dbReference>
<comment type="subunit">
    <text evidence="8">Component of the Sec protein translocase complex. Heterotrimer consisting of SecY, SecE and SecG subunits. The heterotrimers can form oligomers, although 1 heterotrimer is thought to be able to translocate proteins. Interacts with the ribosome. Interacts with SecDF, and other proteins may be involved. Interacts with SecA.</text>
</comment>
<keyword evidence="8" id="KW-1003">Cell membrane</keyword>
<evidence type="ECO:0000313" key="10">
    <source>
        <dbReference type="Proteomes" id="UP000770785"/>
    </source>
</evidence>
<reference evidence="9 10" key="1">
    <citation type="submission" date="2020-03" db="EMBL/GenBank/DDBJ databases">
        <title>Genomic Encyclopedia of Type Strains, Phase IV (KMG-IV): sequencing the most valuable type-strain genomes for metagenomic binning, comparative biology and taxonomic classification.</title>
        <authorList>
            <person name="Goeker M."/>
        </authorList>
    </citation>
    <scope>NUCLEOTIDE SEQUENCE [LARGE SCALE GENOMIC DNA]</scope>
    <source>
        <strain evidence="9 10">DSM 105096</strain>
    </source>
</reference>